<evidence type="ECO:0000313" key="3">
    <source>
        <dbReference type="WBParaSite" id="SMRG1_81290.1"/>
    </source>
</evidence>
<accession>A0A183LWF9</accession>
<dbReference type="STRING" id="48269.A0A183LWF9"/>
<dbReference type="WBParaSite" id="SMRG1_81290.1">
    <property type="protein sequence ID" value="SMRG1_81290.1"/>
    <property type="gene ID" value="SMRG1_81290"/>
</dbReference>
<gene>
    <name evidence="1" type="ORF">SMRZ_LOCUS8134</name>
</gene>
<reference evidence="3" key="2">
    <citation type="submission" date="2023-11" db="UniProtKB">
        <authorList>
            <consortium name="WormBaseParasite"/>
        </authorList>
    </citation>
    <scope>IDENTIFICATION</scope>
</reference>
<reference evidence="1 2" key="1">
    <citation type="submission" date="2018-11" db="EMBL/GenBank/DDBJ databases">
        <authorList>
            <consortium name="Pathogen Informatics"/>
        </authorList>
    </citation>
    <scope>NUCLEOTIDE SEQUENCE [LARGE SCALE GENOMIC DNA]</scope>
    <source>
        <strain evidence="1 2">Zambia</strain>
    </source>
</reference>
<dbReference type="Proteomes" id="UP000277204">
    <property type="component" value="Unassembled WGS sequence"/>
</dbReference>
<protein>
    <submittedName>
        <fullName evidence="3">Rho-GAP domain-containing protein</fullName>
    </submittedName>
</protein>
<organism evidence="1 2">
    <name type="scientific">Schistosoma margrebowiei</name>
    <dbReference type="NCBI Taxonomy" id="48269"/>
    <lineage>
        <taxon>Eukaryota</taxon>
        <taxon>Metazoa</taxon>
        <taxon>Spiralia</taxon>
        <taxon>Lophotrochozoa</taxon>
        <taxon>Platyhelminthes</taxon>
        <taxon>Trematoda</taxon>
        <taxon>Digenea</taxon>
        <taxon>Strigeidida</taxon>
        <taxon>Schistosomatoidea</taxon>
        <taxon>Schistosomatidae</taxon>
        <taxon>Schistosoma</taxon>
    </lineage>
</organism>
<dbReference type="AlphaFoldDB" id="A0A183LWF9"/>
<dbReference type="OrthoDB" id="6283036at2759"/>
<proteinExistence type="predicted"/>
<sequence>MLDVTTSSYQYNLTHPYTTNIITTNPTTTSPISTVKTCISMNDTSEKSISLQCSKFITRWITQCPFQWNIKSSNQQKTIINNNNNWQTTTSTTIISNNPIDPIYTQSRYQQDLLNPINKTIQTTNNDENIHEFIEECVIPVPVFNLFLYLAQEGVYARDLFRRPGNIAQIKVSSIV</sequence>
<dbReference type="EMBL" id="UZAI01003445">
    <property type="protein sequence ID" value="VDO79848.1"/>
    <property type="molecule type" value="Genomic_DNA"/>
</dbReference>
<evidence type="ECO:0000313" key="2">
    <source>
        <dbReference type="Proteomes" id="UP000277204"/>
    </source>
</evidence>
<keyword evidence="2" id="KW-1185">Reference proteome</keyword>
<evidence type="ECO:0000313" key="1">
    <source>
        <dbReference type="EMBL" id="VDO79848.1"/>
    </source>
</evidence>
<dbReference type="Proteomes" id="UP000050790">
    <property type="component" value="Unassembled WGS sequence"/>
</dbReference>
<name>A0A183LWF9_9TREM</name>